<protein>
    <submittedName>
        <fullName evidence="1">Uncharacterized protein</fullName>
    </submittedName>
</protein>
<name>A0A5E7J0E7_PSEFL</name>
<evidence type="ECO:0000313" key="1">
    <source>
        <dbReference type="EMBL" id="VVO82498.1"/>
    </source>
</evidence>
<sequence length="47" mass="5386">MNEQQRLVAEHQQGVGNRLAGSRQQRLEFDFAQVFEELCAVLLQIGK</sequence>
<reference evidence="1 2" key="1">
    <citation type="submission" date="2019-09" db="EMBL/GenBank/DDBJ databases">
        <authorList>
            <person name="Chandra G."/>
            <person name="Truman W A."/>
        </authorList>
    </citation>
    <scope>NUCLEOTIDE SEQUENCE [LARGE SCALE GENOMIC DNA]</scope>
    <source>
        <strain evidence="1">PS847</strain>
    </source>
</reference>
<organism evidence="1 2">
    <name type="scientific">Pseudomonas fluorescens</name>
    <dbReference type="NCBI Taxonomy" id="294"/>
    <lineage>
        <taxon>Bacteria</taxon>
        <taxon>Pseudomonadati</taxon>
        <taxon>Pseudomonadota</taxon>
        <taxon>Gammaproteobacteria</taxon>
        <taxon>Pseudomonadales</taxon>
        <taxon>Pseudomonadaceae</taxon>
        <taxon>Pseudomonas</taxon>
    </lineage>
</organism>
<dbReference type="AlphaFoldDB" id="A0A5E7J0E7"/>
<evidence type="ECO:0000313" key="2">
    <source>
        <dbReference type="Proteomes" id="UP000326067"/>
    </source>
</evidence>
<gene>
    <name evidence="1" type="ORF">PS847_01903</name>
</gene>
<dbReference type="EMBL" id="CABVIC010000001">
    <property type="protein sequence ID" value="VVO82498.1"/>
    <property type="molecule type" value="Genomic_DNA"/>
</dbReference>
<accession>A0A5E7J0E7</accession>
<dbReference type="Proteomes" id="UP000326067">
    <property type="component" value="Unassembled WGS sequence"/>
</dbReference>
<proteinExistence type="predicted"/>